<evidence type="ECO:0000256" key="1">
    <source>
        <dbReference type="ARBA" id="ARBA00004167"/>
    </source>
</evidence>
<evidence type="ECO:0000256" key="9">
    <source>
        <dbReference type="ARBA" id="ARBA00023136"/>
    </source>
</evidence>
<keyword evidence="9" id="KW-0472">Membrane</keyword>
<dbReference type="FunFam" id="3.40.50.2000:FF:000038">
    <property type="entry name" value="UDP-GlucuronosylTransferase"/>
    <property type="match status" value="1"/>
</dbReference>
<evidence type="ECO:0000256" key="7">
    <source>
        <dbReference type="ARBA" id="ARBA00022729"/>
    </source>
</evidence>
<comment type="catalytic activity">
    <reaction evidence="10">
        <text>glucuronate acceptor + UDP-alpha-D-glucuronate = acceptor beta-D-glucuronoside + UDP + H(+)</text>
        <dbReference type="Rhea" id="RHEA:21032"/>
        <dbReference type="ChEBI" id="CHEBI:15378"/>
        <dbReference type="ChEBI" id="CHEBI:58052"/>
        <dbReference type="ChEBI" id="CHEBI:58223"/>
        <dbReference type="ChEBI" id="CHEBI:132367"/>
        <dbReference type="ChEBI" id="CHEBI:132368"/>
        <dbReference type="EC" id="2.4.1.17"/>
    </reaction>
</comment>
<accession>A0A0M3HFN2</accession>
<dbReference type="CDD" id="cd03784">
    <property type="entry name" value="GT1_Gtf-like"/>
    <property type="match status" value="1"/>
</dbReference>
<evidence type="ECO:0000256" key="6">
    <source>
        <dbReference type="ARBA" id="ARBA00022692"/>
    </source>
</evidence>
<dbReference type="WBParaSite" id="ALUE_0000032701-mRNA-1">
    <property type="protein sequence ID" value="ALUE_0000032701-mRNA-1"/>
    <property type="gene ID" value="ALUE_0000032701"/>
</dbReference>
<dbReference type="GO" id="GO:0015020">
    <property type="term" value="F:glucuronosyltransferase activity"/>
    <property type="evidence" value="ECO:0007669"/>
    <property type="project" value="UniProtKB-EC"/>
</dbReference>
<evidence type="ECO:0000256" key="5">
    <source>
        <dbReference type="ARBA" id="ARBA00022679"/>
    </source>
</evidence>
<dbReference type="SUPFAM" id="SSF53756">
    <property type="entry name" value="UDP-Glycosyltransferase/glycogen phosphorylase"/>
    <property type="match status" value="1"/>
</dbReference>
<evidence type="ECO:0000256" key="10">
    <source>
        <dbReference type="ARBA" id="ARBA00047475"/>
    </source>
</evidence>
<dbReference type="InterPro" id="IPR050271">
    <property type="entry name" value="UDP-glycosyltransferase"/>
</dbReference>
<keyword evidence="6" id="KW-0812">Transmembrane</keyword>
<protein>
    <recommendedName>
        <fullName evidence="3">glucuronosyltransferase</fullName>
        <ecNumber evidence="3">2.4.1.17</ecNumber>
    </recommendedName>
</protein>
<dbReference type="Gene3D" id="3.40.50.2000">
    <property type="entry name" value="Glycogen Phosphorylase B"/>
    <property type="match status" value="1"/>
</dbReference>
<comment type="subcellular location">
    <subcellularLocation>
        <location evidence="1">Membrane</location>
        <topology evidence="1">Single-pass membrane protein</topology>
    </subcellularLocation>
</comment>
<evidence type="ECO:0000256" key="3">
    <source>
        <dbReference type="ARBA" id="ARBA00012544"/>
    </source>
</evidence>
<dbReference type="InterPro" id="IPR002213">
    <property type="entry name" value="UDP_glucos_trans"/>
</dbReference>
<reference evidence="12" key="1">
    <citation type="submission" date="2017-02" db="UniProtKB">
        <authorList>
            <consortium name="WormBaseParasite"/>
        </authorList>
    </citation>
    <scope>IDENTIFICATION</scope>
</reference>
<sequence length="157" mass="17363">MENAEGAVVLVSFGSVAKSSEMPSNVKDAFVGMFARFPETYVFTEAASQVTFIWKYKEDDEIAANLTNVIKKKWVPQNDLFGHPKLVAFITHGGQNSVTESTSADIPMICVPLFGDQMRNAKMAEKRNVAFLVDKRFISSDSLSDAIRAVLYNQTSV</sequence>
<dbReference type="Proteomes" id="UP000036681">
    <property type="component" value="Unplaced"/>
</dbReference>
<keyword evidence="11" id="KW-1185">Reference proteome</keyword>
<evidence type="ECO:0000256" key="8">
    <source>
        <dbReference type="ARBA" id="ARBA00022989"/>
    </source>
</evidence>
<keyword evidence="7" id="KW-0732">Signal</keyword>
<dbReference type="PANTHER" id="PTHR48043">
    <property type="entry name" value="EG:EG0003.4 PROTEIN-RELATED"/>
    <property type="match status" value="1"/>
</dbReference>
<proteinExistence type="inferred from homology"/>
<organism evidence="11 12">
    <name type="scientific">Ascaris lumbricoides</name>
    <name type="common">Giant roundworm</name>
    <dbReference type="NCBI Taxonomy" id="6252"/>
    <lineage>
        <taxon>Eukaryota</taxon>
        <taxon>Metazoa</taxon>
        <taxon>Ecdysozoa</taxon>
        <taxon>Nematoda</taxon>
        <taxon>Chromadorea</taxon>
        <taxon>Rhabditida</taxon>
        <taxon>Spirurina</taxon>
        <taxon>Ascaridomorpha</taxon>
        <taxon>Ascaridoidea</taxon>
        <taxon>Ascarididae</taxon>
        <taxon>Ascaris</taxon>
    </lineage>
</organism>
<dbReference type="GO" id="GO:0016020">
    <property type="term" value="C:membrane"/>
    <property type="evidence" value="ECO:0007669"/>
    <property type="project" value="UniProtKB-SubCell"/>
</dbReference>
<keyword evidence="8" id="KW-1133">Transmembrane helix</keyword>
<dbReference type="AlphaFoldDB" id="A0A0M3HFN2"/>
<keyword evidence="4" id="KW-0328">Glycosyltransferase</keyword>
<keyword evidence="5" id="KW-0808">Transferase</keyword>
<evidence type="ECO:0000256" key="2">
    <source>
        <dbReference type="ARBA" id="ARBA00009995"/>
    </source>
</evidence>
<comment type="similarity">
    <text evidence="2">Belongs to the UDP-glycosyltransferase family.</text>
</comment>
<evidence type="ECO:0000256" key="4">
    <source>
        <dbReference type="ARBA" id="ARBA00022676"/>
    </source>
</evidence>
<dbReference type="PANTHER" id="PTHR48043:SF145">
    <property type="entry name" value="FI06409P-RELATED"/>
    <property type="match status" value="1"/>
</dbReference>
<dbReference type="Pfam" id="PF00201">
    <property type="entry name" value="UDPGT"/>
    <property type="match status" value="1"/>
</dbReference>
<dbReference type="EC" id="2.4.1.17" evidence="3"/>
<name>A0A0M3HFN2_ASCLU</name>
<evidence type="ECO:0000313" key="11">
    <source>
        <dbReference type="Proteomes" id="UP000036681"/>
    </source>
</evidence>
<evidence type="ECO:0000313" key="12">
    <source>
        <dbReference type="WBParaSite" id="ALUE_0000032701-mRNA-1"/>
    </source>
</evidence>